<dbReference type="OMA" id="NVSCNCI"/>
<feature type="domain" description="UBP-type" evidence="7">
    <location>
        <begin position="1"/>
        <end position="109"/>
    </location>
</feature>
<organism evidence="8 10">
    <name type="scientific">Schizosaccharomyces japonicus (strain yFS275 / FY16936)</name>
    <name type="common">Fission yeast</name>
    <dbReference type="NCBI Taxonomy" id="402676"/>
    <lineage>
        <taxon>Eukaryota</taxon>
        <taxon>Fungi</taxon>
        <taxon>Dikarya</taxon>
        <taxon>Ascomycota</taxon>
        <taxon>Taphrinomycotina</taxon>
        <taxon>Schizosaccharomycetes</taxon>
        <taxon>Schizosaccharomycetales</taxon>
        <taxon>Schizosaccharomycetaceae</taxon>
        <taxon>Schizosaccharomyces</taxon>
    </lineage>
</organism>
<dbReference type="PROSITE" id="PS00972">
    <property type="entry name" value="USP_1"/>
    <property type="match status" value="1"/>
</dbReference>
<dbReference type="EMBL" id="KE651167">
    <property type="protein sequence ID" value="EEB08592.1"/>
    <property type="molecule type" value="Genomic_DNA"/>
</dbReference>
<gene>
    <name evidence="9" type="primary">ubp8</name>
    <name evidence="8" type="ORF">SJAG_03752</name>
</gene>
<evidence type="ECO:0000313" key="8">
    <source>
        <dbReference type="EMBL" id="EEB08592.1"/>
    </source>
</evidence>
<dbReference type="GO" id="GO:0016579">
    <property type="term" value="P:protein deubiquitination"/>
    <property type="evidence" value="ECO:0007669"/>
    <property type="project" value="InterPro"/>
</dbReference>
<dbReference type="OrthoDB" id="289038at2759"/>
<dbReference type="InterPro" id="IPR038765">
    <property type="entry name" value="Papain-like_cys_pep_sf"/>
</dbReference>
<evidence type="ECO:0000313" key="10">
    <source>
        <dbReference type="Proteomes" id="UP000001744"/>
    </source>
</evidence>
<dbReference type="GO" id="GO:0006508">
    <property type="term" value="P:proteolysis"/>
    <property type="evidence" value="ECO:0007669"/>
    <property type="project" value="UniProtKB-KW"/>
</dbReference>
<dbReference type="SUPFAM" id="SSF54001">
    <property type="entry name" value="Cysteine proteinases"/>
    <property type="match status" value="1"/>
</dbReference>
<dbReference type="PANTHER" id="PTHR24006:SF937">
    <property type="entry name" value="UBIQUITIN CARBOXYL-TERMINAL HYDROLASE"/>
    <property type="match status" value="1"/>
</dbReference>
<protein>
    <recommendedName>
        <fullName evidence="5">Ubiquitin carboxyl-terminal hydrolase</fullName>
        <ecNumber evidence="5">3.4.19.12</ecNumber>
    </recommendedName>
</protein>
<dbReference type="GO" id="GO:0004843">
    <property type="term" value="F:cysteine-type deubiquitinase activity"/>
    <property type="evidence" value="ECO:0000318"/>
    <property type="project" value="GO_Central"/>
</dbReference>
<evidence type="ECO:0000259" key="6">
    <source>
        <dbReference type="PROSITE" id="PS50235"/>
    </source>
</evidence>
<dbReference type="Gene3D" id="3.90.70.10">
    <property type="entry name" value="Cysteine proteinases"/>
    <property type="match status" value="1"/>
</dbReference>
<dbReference type="EC" id="3.4.19.12" evidence="5"/>
<dbReference type="InterPro" id="IPR001394">
    <property type="entry name" value="Peptidase_C19_UCH"/>
</dbReference>
<dbReference type="VEuPathDB" id="FungiDB:SJAG_03752"/>
<evidence type="ECO:0000256" key="5">
    <source>
        <dbReference type="RuleBase" id="RU366025"/>
    </source>
</evidence>
<dbReference type="STRING" id="402676.B6K2V2"/>
<accession>B6K2V2</accession>
<dbReference type="Gene3D" id="3.30.40.10">
    <property type="entry name" value="Zinc/RING finger domain, C3HC4 (zinc finger)"/>
    <property type="match status" value="1"/>
</dbReference>
<evidence type="ECO:0000259" key="7">
    <source>
        <dbReference type="PROSITE" id="PS50271"/>
    </source>
</evidence>
<dbReference type="Proteomes" id="UP000001744">
    <property type="component" value="Unassembled WGS sequence"/>
</dbReference>
<reference evidence="8 10" key="1">
    <citation type="journal article" date="2011" name="Science">
        <title>Comparative functional genomics of the fission yeasts.</title>
        <authorList>
            <person name="Rhind N."/>
            <person name="Chen Z."/>
            <person name="Yassour M."/>
            <person name="Thompson D.A."/>
            <person name="Haas B.J."/>
            <person name="Habib N."/>
            <person name="Wapinski I."/>
            <person name="Roy S."/>
            <person name="Lin M.F."/>
            <person name="Heiman D.I."/>
            <person name="Young S.K."/>
            <person name="Furuya K."/>
            <person name="Guo Y."/>
            <person name="Pidoux A."/>
            <person name="Chen H.M."/>
            <person name="Robbertse B."/>
            <person name="Goldberg J.M."/>
            <person name="Aoki K."/>
            <person name="Bayne E.H."/>
            <person name="Berlin A.M."/>
            <person name="Desjardins C.A."/>
            <person name="Dobbs E."/>
            <person name="Dukaj L."/>
            <person name="Fan L."/>
            <person name="FitzGerald M.G."/>
            <person name="French C."/>
            <person name="Gujja S."/>
            <person name="Hansen K."/>
            <person name="Keifenheim D."/>
            <person name="Levin J.Z."/>
            <person name="Mosher R.A."/>
            <person name="Mueller C.A."/>
            <person name="Pfiffner J."/>
            <person name="Priest M."/>
            <person name="Russ C."/>
            <person name="Smialowska A."/>
            <person name="Swoboda P."/>
            <person name="Sykes S.M."/>
            <person name="Vaughn M."/>
            <person name="Vengrova S."/>
            <person name="Yoder R."/>
            <person name="Zeng Q."/>
            <person name="Allshire R."/>
            <person name="Baulcombe D."/>
            <person name="Birren B.W."/>
            <person name="Brown W."/>
            <person name="Ekwall K."/>
            <person name="Kellis M."/>
            <person name="Leatherwood J."/>
            <person name="Levin H."/>
            <person name="Margalit H."/>
            <person name="Martienssen R."/>
            <person name="Nieduszynski C.A."/>
            <person name="Spatafora J.W."/>
            <person name="Friedman N."/>
            <person name="Dalgaard J.Z."/>
            <person name="Baumann P."/>
            <person name="Niki H."/>
            <person name="Regev A."/>
            <person name="Nusbaum C."/>
        </authorList>
    </citation>
    <scope>NUCLEOTIDE SEQUENCE [LARGE SCALE GENOMIC DNA]</scope>
    <source>
        <strain evidence="10">yFS275 / FY16936</strain>
    </source>
</reference>
<dbReference type="JaponicusDB" id="SJAG_03752">
    <property type="gene designation" value="ubp8"/>
</dbReference>
<dbReference type="InterPro" id="IPR018200">
    <property type="entry name" value="USP_CS"/>
</dbReference>
<comment type="catalytic activity">
    <reaction evidence="5">
        <text>Thiol-dependent hydrolysis of ester, thioester, amide, peptide and isopeptide bonds formed by the C-terminal Gly of ubiquitin (a 76-residue protein attached to proteins as an intracellular targeting signal).</text>
        <dbReference type="EC" id="3.4.19.12"/>
    </reaction>
</comment>
<dbReference type="GO" id="GO:0000124">
    <property type="term" value="C:SAGA complex"/>
    <property type="evidence" value="ECO:0007669"/>
    <property type="project" value="EnsemblFungi"/>
</dbReference>
<evidence type="ECO:0000256" key="2">
    <source>
        <dbReference type="ARBA" id="ARBA00022771"/>
    </source>
</evidence>
<dbReference type="MEROPS" id="C19.A61"/>
<dbReference type="Pfam" id="PF00443">
    <property type="entry name" value="UCH"/>
    <property type="match status" value="1"/>
</dbReference>
<keyword evidence="10" id="KW-1185">Reference proteome</keyword>
<keyword evidence="5" id="KW-0788">Thiol protease</keyword>
<dbReference type="PROSITE" id="PS50271">
    <property type="entry name" value="ZF_UBP"/>
    <property type="match status" value="1"/>
</dbReference>
<dbReference type="PROSITE" id="PS50235">
    <property type="entry name" value="USP_3"/>
    <property type="match status" value="1"/>
</dbReference>
<evidence type="ECO:0000256" key="1">
    <source>
        <dbReference type="ARBA" id="ARBA00022723"/>
    </source>
</evidence>
<keyword evidence="3" id="KW-0862">Zinc</keyword>
<dbReference type="AlphaFoldDB" id="B6K2V2"/>
<dbReference type="GO" id="GO:0005829">
    <property type="term" value="C:cytosol"/>
    <property type="evidence" value="ECO:0000318"/>
    <property type="project" value="GO_Central"/>
</dbReference>
<dbReference type="InterPro" id="IPR013083">
    <property type="entry name" value="Znf_RING/FYVE/PHD"/>
</dbReference>
<keyword evidence="5" id="KW-0833">Ubl conjugation pathway</keyword>
<dbReference type="InterPro" id="IPR028889">
    <property type="entry name" value="USP"/>
</dbReference>
<dbReference type="Pfam" id="PF02148">
    <property type="entry name" value="zf-UBP"/>
    <property type="match status" value="1"/>
</dbReference>
<dbReference type="SUPFAM" id="SSF57850">
    <property type="entry name" value="RING/U-box"/>
    <property type="match status" value="1"/>
</dbReference>
<proteinExistence type="inferred from homology"/>
<feature type="domain" description="USP" evidence="6">
    <location>
        <begin position="143"/>
        <end position="433"/>
    </location>
</feature>
<dbReference type="SMART" id="SM00290">
    <property type="entry name" value="ZnF_UBP"/>
    <property type="match status" value="1"/>
</dbReference>
<keyword evidence="5" id="KW-0645">Protease</keyword>
<comment type="similarity">
    <text evidence="5">Belongs to the peptidase C19 family.</text>
</comment>
<evidence type="ECO:0000256" key="3">
    <source>
        <dbReference type="ARBA" id="ARBA00022833"/>
    </source>
</evidence>
<keyword evidence="1" id="KW-0479">Metal-binding</keyword>
<dbReference type="HOGENOM" id="CLU_008279_11_2_1"/>
<dbReference type="RefSeq" id="XP_002174885.1">
    <property type="nucleotide sequence ID" value="XM_002174849.2"/>
</dbReference>
<evidence type="ECO:0000313" key="9">
    <source>
        <dbReference type="JaponicusDB" id="SJAG_03752"/>
    </source>
</evidence>
<dbReference type="InterPro" id="IPR050164">
    <property type="entry name" value="Peptidase_C19"/>
</dbReference>
<dbReference type="GO" id="GO:0005634">
    <property type="term" value="C:nucleus"/>
    <property type="evidence" value="ECO:0000318"/>
    <property type="project" value="GO_Central"/>
</dbReference>
<evidence type="ECO:0000256" key="4">
    <source>
        <dbReference type="PROSITE-ProRule" id="PRU00502"/>
    </source>
</evidence>
<dbReference type="InterPro" id="IPR001607">
    <property type="entry name" value="Znf_UBP"/>
</dbReference>
<dbReference type="PANTHER" id="PTHR24006">
    <property type="entry name" value="UBIQUITIN CARBOXYL-TERMINAL HYDROLASE"/>
    <property type="match status" value="1"/>
</dbReference>
<dbReference type="GeneID" id="7052266"/>
<keyword evidence="2 4" id="KW-0863">Zinc-finger</keyword>
<dbReference type="eggNOG" id="KOG1867">
    <property type="taxonomic scope" value="Eukaryota"/>
</dbReference>
<keyword evidence="5 8" id="KW-0378">Hydrolase</keyword>
<name>B6K2V2_SCHJY</name>
<dbReference type="GO" id="GO:0031647">
    <property type="term" value="P:regulation of protein stability"/>
    <property type="evidence" value="ECO:0000318"/>
    <property type="project" value="GO_Central"/>
</dbReference>
<dbReference type="PROSITE" id="PS00973">
    <property type="entry name" value="USP_2"/>
    <property type="match status" value="1"/>
</dbReference>
<dbReference type="GO" id="GO:0008270">
    <property type="term" value="F:zinc ion binding"/>
    <property type="evidence" value="ECO:0007669"/>
    <property type="project" value="UniProtKB-KW"/>
</dbReference>
<sequence length="441" mass="50120">MSCPHLSQLPNLADTFWEACQRIWANGNTVCISCEDCGAISKRSVQCLHCKHVGCLWAEDGKGHYQNTQHKLVVDMKNAYIYCFACEDYVYDRDLERLRSNCKSLEAWKLDVGSASPEEERLMPVKKGTDLLFKDACITAGLRGMQNMGATCFMSVILQSILHNPTLRNLFLSGYHTSSFCKKSSCMACAVDDMFSVVYGRLDKASFFGPTTILSLMWNISRDLCGYSQQDGHEFLVYLLNQLHVDMGGTNNSDCDCVIHKVFGGTMYSTVTCLKCKTKKRTMDPMVDINLDIKESTLEGCLKSFVAPEAVHYRCSSCNGLDATKQLQFHKLSPTLSIQLKRFRNESSTNSCKIEKYVSFPLRLSLETSSERSKVDYGLFSVVCHKGTLDTGHYIVYILYENQWFQLDDTTITEVSEKQVLQAEAYLLFYHERRLFYEKSK</sequence>